<keyword evidence="4" id="KW-1185">Reference proteome</keyword>
<reference evidence="3 4" key="1">
    <citation type="submission" date="2018-03" db="EMBL/GenBank/DDBJ databases">
        <title>Ahniella affigens gen. nov., sp. nov., a gammaproteobacterium isolated from sandy soil near a stream.</title>
        <authorList>
            <person name="Ko Y."/>
            <person name="Kim J.-H."/>
        </authorList>
    </citation>
    <scope>NUCLEOTIDE SEQUENCE [LARGE SCALE GENOMIC DNA]</scope>
    <source>
        <strain evidence="3 4">D13</strain>
    </source>
</reference>
<dbReference type="KEGG" id="xba:C7S18_08465"/>
<dbReference type="InterPro" id="IPR005804">
    <property type="entry name" value="FA_desaturase_dom"/>
</dbReference>
<keyword evidence="1" id="KW-0812">Transmembrane</keyword>
<gene>
    <name evidence="3" type="ORF">C7S18_08465</name>
</gene>
<evidence type="ECO:0000313" key="4">
    <source>
        <dbReference type="Proteomes" id="UP000241074"/>
    </source>
</evidence>
<evidence type="ECO:0000259" key="2">
    <source>
        <dbReference type="Pfam" id="PF00487"/>
    </source>
</evidence>
<keyword evidence="1" id="KW-0472">Membrane</keyword>
<feature type="transmembrane region" description="Helical" evidence="1">
    <location>
        <begin position="12"/>
        <end position="31"/>
    </location>
</feature>
<feature type="transmembrane region" description="Helical" evidence="1">
    <location>
        <begin position="173"/>
        <end position="195"/>
    </location>
</feature>
<feature type="transmembrane region" description="Helical" evidence="1">
    <location>
        <begin position="145"/>
        <end position="167"/>
    </location>
</feature>
<dbReference type="GO" id="GO:0006629">
    <property type="term" value="P:lipid metabolic process"/>
    <property type="evidence" value="ECO:0007669"/>
    <property type="project" value="InterPro"/>
</dbReference>
<reference evidence="3 4" key="2">
    <citation type="submission" date="2018-03" db="EMBL/GenBank/DDBJ databases">
        <authorList>
            <person name="Keele B.F."/>
        </authorList>
    </citation>
    <scope>NUCLEOTIDE SEQUENCE [LARGE SCALE GENOMIC DNA]</scope>
    <source>
        <strain evidence="3 4">D13</strain>
    </source>
</reference>
<proteinExistence type="predicted"/>
<evidence type="ECO:0000313" key="3">
    <source>
        <dbReference type="EMBL" id="AVP97227.1"/>
    </source>
</evidence>
<protein>
    <recommendedName>
        <fullName evidence="2">Fatty acid desaturase domain-containing protein</fullName>
    </recommendedName>
</protein>
<keyword evidence="1" id="KW-1133">Transmembrane helix</keyword>
<accession>A0A2P1PQU4</accession>
<evidence type="ECO:0000256" key="1">
    <source>
        <dbReference type="SAM" id="Phobius"/>
    </source>
</evidence>
<feature type="domain" description="Fatty acid desaturase" evidence="2">
    <location>
        <begin position="33"/>
        <end position="251"/>
    </location>
</feature>
<sequence length="258" mass="30198">MPTADSKTFNPTVWLALTTLIAFYGSLAAFALGWWPIWLSALVNGISLYAMYSVSHDAIHAIATPHRRLNDVLGRVCAFHEGMTYPLFKISHMMHHRYTNHPDWDPDWVIGRKPRWLLPLWVVVRLLHDNQYMLRQGLWRTRRRYLLEHLVTIGLQVAYFSLLATWFGVVQAVFLWVIPLAIAGASVELLVAWLVHYPQESQDKFRHTRLIRSRLLQVVMLNHNLHLVHHFWPRTPWFEYPARLAEAERILKSARPSS</sequence>
<dbReference type="RefSeq" id="WP_106891151.1">
    <property type="nucleotide sequence ID" value="NZ_CP027860.1"/>
</dbReference>
<dbReference type="AlphaFoldDB" id="A0A2P1PQU4"/>
<dbReference type="Proteomes" id="UP000241074">
    <property type="component" value="Chromosome"/>
</dbReference>
<dbReference type="Pfam" id="PF00487">
    <property type="entry name" value="FA_desaturase"/>
    <property type="match status" value="1"/>
</dbReference>
<name>A0A2P1PQU4_9GAMM</name>
<organism evidence="3 4">
    <name type="scientific">Ahniella affigens</name>
    <dbReference type="NCBI Taxonomy" id="2021234"/>
    <lineage>
        <taxon>Bacteria</taxon>
        <taxon>Pseudomonadati</taxon>
        <taxon>Pseudomonadota</taxon>
        <taxon>Gammaproteobacteria</taxon>
        <taxon>Lysobacterales</taxon>
        <taxon>Rhodanobacteraceae</taxon>
        <taxon>Ahniella</taxon>
    </lineage>
</organism>
<dbReference type="EMBL" id="CP027860">
    <property type="protein sequence ID" value="AVP97227.1"/>
    <property type="molecule type" value="Genomic_DNA"/>
</dbReference>
<dbReference type="OrthoDB" id="784276at2"/>